<protein>
    <submittedName>
        <fullName evidence="2">Uncharacterized protein</fullName>
    </submittedName>
</protein>
<organism evidence="2">
    <name type="scientific">Arundo donax</name>
    <name type="common">Giant reed</name>
    <name type="synonym">Donax arundinaceus</name>
    <dbReference type="NCBI Taxonomy" id="35708"/>
    <lineage>
        <taxon>Eukaryota</taxon>
        <taxon>Viridiplantae</taxon>
        <taxon>Streptophyta</taxon>
        <taxon>Embryophyta</taxon>
        <taxon>Tracheophyta</taxon>
        <taxon>Spermatophyta</taxon>
        <taxon>Magnoliopsida</taxon>
        <taxon>Liliopsida</taxon>
        <taxon>Poales</taxon>
        <taxon>Poaceae</taxon>
        <taxon>PACMAD clade</taxon>
        <taxon>Arundinoideae</taxon>
        <taxon>Arundineae</taxon>
        <taxon>Arundo</taxon>
    </lineage>
</organism>
<reference evidence="2" key="1">
    <citation type="submission" date="2014-09" db="EMBL/GenBank/DDBJ databases">
        <authorList>
            <person name="Magalhaes I.L.F."/>
            <person name="Oliveira U."/>
            <person name="Santos F.R."/>
            <person name="Vidigal T.H.D.A."/>
            <person name="Brescovit A.D."/>
            <person name="Santos A.J."/>
        </authorList>
    </citation>
    <scope>NUCLEOTIDE SEQUENCE</scope>
    <source>
        <tissue evidence="2">Shoot tissue taken approximately 20 cm above the soil surface</tissue>
    </source>
</reference>
<dbReference type="EMBL" id="GBRH01249122">
    <property type="protein sequence ID" value="JAD48773.1"/>
    <property type="molecule type" value="Transcribed_RNA"/>
</dbReference>
<accession>A0A0A9AFX9</accession>
<evidence type="ECO:0000313" key="2">
    <source>
        <dbReference type="EMBL" id="JAD48773.1"/>
    </source>
</evidence>
<proteinExistence type="predicted"/>
<dbReference type="AlphaFoldDB" id="A0A0A9AFX9"/>
<feature type="region of interest" description="Disordered" evidence="1">
    <location>
        <begin position="36"/>
        <end position="62"/>
    </location>
</feature>
<sequence>MGVLTATWGGGAQRSRRRTVAWSAPSSWRLYRVRRPAPPMRTTPPIDLGSGEGTVGHQRPAPLPCSSRSVSPLGWPLADLLDALSDQDKDNLPLCLPLPLRFGLLLPLWSRTFSGIYLIRLSI</sequence>
<evidence type="ECO:0000256" key="1">
    <source>
        <dbReference type="SAM" id="MobiDB-lite"/>
    </source>
</evidence>
<name>A0A0A9AFX9_ARUDO</name>
<reference evidence="2" key="2">
    <citation type="journal article" date="2015" name="Data Brief">
        <title>Shoot transcriptome of the giant reed, Arundo donax.</title>
        <authorList>
            <person name="Barrero R.A."/>
            <person name="Guerrero F.D."/>
            <person name="Moolhuijzen P."/>
            <person name="Goolsby J.A."/>
            <person name="Tidwell J."/>
            <person name="Bellgard S.E."/>
            <person name="Bellgard M.I."/>
        </authorList>
    </citation>
    <scope>NUCLEOTIDE SEQUENCE</scope>
    <source>
        <tissue evidence="2">Shoot tissue taken approximately 20 cm above the soil surface</tissue>
    </source>
</reference>